<accession>A0A0G1GEN0</accession>
<name>A0A0G1GEN0_9BACT</name>
<evidence type="ECO:0000259" key="2">
    <source>
        <dbReference type="Pfam" id="PF23477"/>
    </source>
</evidence>
<gene>
    <name evidence="3" type="ORF">UV74_C0013G0445</name>
</gene>
<dbReference type="AlphaFoldDB" id="A0A0G1GEN0"/>
<feature type="domain" description="CxxC-x17-CxxC" evidence="2">
    <location>
        <begin position="30"/>
        <end position="65"/>
    </location>
</feature>
<protein>
    <recommendedName>
        <fullName evidence="2">CxxC-x17-CxxC domain-containing protein</fullName>
    </recommendedName>
</protein>
<evidence type="ECO:0000313" key="4">
    <source>
        <dbReference type="Proteomes" id="UP000034090"/>
    </source>
</evidence>
<evidence type="ECO:0000256" key="1">
    <source>
        <dbReference type="SAM" id="MobiDB-lite"/>
    </source>
</evidence>
<dbReference type="Pfam" id="PF23477">
    <property type="entry name" value="zf_Tbcl_2"/>
    <property type="match status" value="1"/>
</dbReference>
<organism evidence="3 4">
    <name type="scientific">Candidatus Woesebacteria bacterium GW2011_GWB1_43_14</name>
    <dbReference type="NCBI Taxonomy" id="1618578"/>
    <lineage>
        <taxon>Bacteria</taxon>
        <taxon>Candidatus Woeseibacteriota</taxon>
    </lineage>
</organism>
<reference evidence="3 4" key="1">
    <citation type="journal article" date="2015" name="Nature">
        <title>rRNA introns, odd ribosomes, and small enigmatic genomes across a large radiation of phyla.</title>
        <authorList>
            <person name="Brown C.T."/>
            <person name="Hug L.A."/>
            <person name="Thomas B.C."/>
            <person name="Sharon I."/>
            <person name="Castelle C.J."/>
            <person name="Singh A."/>
            <person name="Wilkins M.J."/>
            <person name="Williams K.H."/>
            <person name="Banfield J.F."/>
        </authorList>
    </citation>
    <scope>NUCLEOTIDE SEQUENCE [LARGE SCALE GENOMIC DNA]</scope>
</reference>
<dbReference type="STRING" id="1618578.UV74_C0013G0445"/>
<dbReference type="Proteomes" id="UP000034090">
    <property type="component" value="Unassembled WGS sequence"/>
</dbReference>
<comment type="caution">
    <text evidence="3">The sequence shown here is derived from an EMBL/GenBank/DDBJ whole genome shotgun (WGS) entry which is preliminary data.</text>
</comment>
<dbReference type="EMBL" id="LCFQ01000013">
    <property type="protein sequence ID" value="KKS97323.1"/>
    <property type="molecule type" value="Genomic_DNA"/>
</dbReference>
<evidence type="ECO:0000313" key="3">
    <source>
        <dbReference type="EMBL" id="KKS97323.1"/>
    </source>
</evidence>
<feature type="region of interest" description="Disordered" evidence="1">
    <location>
        <begin position="1"/>
        <end position="30"/>
    </location>
</feature>
<proteinExistence type="predicted"/>
<dbReference type="InterPro" id="IPR026363">
    <property type="entry name" value="CxxC-x17-CxxC_dom"/>
</dbReference>
<dbReference type="NCBIfam" id="TIGR04272">
    <property type="entry name" value="cxxc_cxxc_Mbark"/>
    <property type="match status" value="1"/>
</dbReference>
<sequence>MRDFNRGGRSEGGRGRGRRFDDRGSRGPVEMHKAICDNCGKECEVPFRPSKDKPVYCDDCFGERRESRERNGGGNSKQLDLIIEKLDKVLEIVTKE</sequence>